<dbReference type="GO" id="GO:0005930">
    <property type="term" value="C:axoneme"/>
    <property type="evidence" value="ECO:0007669"/>
    <property type="project" value="UniProtKB-SubCell"/>
</dbReference>
<comment type="subcellular location">
    <subcellularLocation>
        <location evidence="1">Cytoplasm</location>
        <location evidence="1">Cytoskeleton</location>
        <location evidence="1">Cilium axoneme</location>
    </subcellularLocation>
</comment>
<dbReference type="Proteomes" id="UP001054857">
    <property type="component" value="Unassembled WGS sequence"/>
</dbReference>
<dbReference type="Gene3D" id="3.80.10.10">
    <property type="entry name" value="Ribonuclease Inhibitor"/>
    <property type="match status" value="2"/>
</dbReference>
<dbReference type="PANTHER" id="PTHR13318:SF95">
    <property type="entry name" value="F-BOX PROTEIN YLR352W"/>
    <property type="match status" value="1"/>
</dbReference>
<dbReference type="GO" id="GO:0019005">
    <property type="term" value="C:SCF ubiquitin ligase complex"/>
    <property type="evidence" value="ECO:0007669"/>
    <property type="project" value="TreeGrafter"/>
</dbReference>
<dbReference type="SUPFAM" id="SSF52047">
    <property type="entry name" value="RNI-like"/>
    <property type="match status" value="1"/>
</dbReference>
<protein>
    <submittedName>
        <fullName evidence="3">Uncharacterized protein</fullName>
    </submittedName>
</protein>
<name>A0AAD3DRH1_9CHLO</name>
<organism evidence="3 4">
    <name type="scientific">Astrephomene gubernaculifera</name>
    <dbReference type="NCBI Taxonomy" id="47775"/>
    <lineage>
        <taxon>Eukaryota</taxon>
        <taxon>Viridiplantae</taxon>
        <taxon>Chlorophyta</taxon>
        <taxon>core chlorophytes</taxon>
        <taxon>Chlorophyceae</taxon>
        <taxon>CS clade</taxon>
        <taxon>Chlamydomonadales</taxon>
        <taxon>Astrephomenaceae</taxon>
        <taxon>Astrephomene</taxon>
    </lineage>
</organism>
<accession>A0AAD3DRH1</accession>
<dbReference type="GO" id="GO:0031146">
    <property type="term" value="P:SCF-dependent proteasomal ubiquitin-dependent protein catabolic process"/>
    <property type="evidence" value="ECO:0007669"/>
    <property type="project" value="TreeGrafter"/>
</dbReference>
<evidence type="ECO:0000256" key="2">
    <source>
        <dbReference type="SAM" id="MobiDB-lite"/>
    </source>
</evidence>
<sequence>QQFELHPYSPLGPAAPSPFSFPSLSTPPLPPDHPQGDSPEASQFPRVLPPLTGLRDLKLLSRLGSYGLGAEELEALAAAACPQLQRLQVELCPDGEEFGPRGAEEVLRAMTRLRGLRCLQLDFTAISLGAEVVEALRELRELQELSLVVNDPEHLADLFSLPALERLSLHYQSFDIPAPYDLGPPPPPPPPRLHEDDEDEWDSEDDEDSEDEGPEQTDTVTCLTLAMSMLAQLVRGTAKRPVLLSLDVSCCVVNADLLARLALLTSLTSLSIEECRWTRVPDQSGADYIDAAAIRQRRTRPWIVLTSLTRLTSLHLQINGAPPIPESDVTALAAALTGLRSLKVFNPMHRDWQPRLPPVNFNAYVSNWRQLESLVLCSPFPYDPRVTLDAALLPPSLTNLGLAHLTLTRGSSSCCATAATSEAAGDKSSSSFEAPAMMPGAGTTEQQHHHHHHHHHHHQQHQQAAAFPPDSSSDAPSGPASSLPALPALESLALKCVRLGSGVSLGALLGAAPGLRSLGVRNPLPRLTDSCCAAFSALTALTTLRVEQAASAYDAMMQAEAGAPACEQRQDSGEEQQQEGADEREGAADGASLEGTGSEGSYYDGEWLSGAGLTVLTGLRNLRQLQWLPYAGEQVRPEQVEVLSSLQRLQLLTLPSYDVNDDMGRVVLETVREKMPLCDVIKFRRGFSMEGEDVDEETEEGSSA</sequence>
<feature type="region of interest" description="Disordered" evidence="2">
    <location>
        <begin position="178"/>
        <end position="217"/>
    </location>
</feature>
<proteinExistence type="predicted"/>
<feature type="non-terminal residue" evidence="3">
    <location>
        <position position="704"/>
    </location>
</feature>
<feature type="compositionally biased region" description="Low complexity" evidence="2">
    <location>
        <begin position="461"/>
        <end position="482"/>
    </location>
</feature>
<feature type="compositionally biased region" description="Acidic residues" evidence="2">
    <location>
        <begin position="196"/>
        <end position="215"/>
    </location>
</feature>
<feature type="compositionally biased region" description="Pro residues" evidence="2">
    <location>
        <begin position="182"/>
        <end position="191"/>
    </location>
</feature>
<comment type="caution">
    <text evidence="3">The sequence shown here is derived from an EMBL/GenBank/DDBJ whole genome shotgun (WGS) entry which is preliminary data.</text>
</comment>
<evidence type="ECO:0000313" key="3">
    <source>
        <dbReference type="EMBL" id="GFR46691.1"/>
    </source>
</evidence>
<dbReference type="PANTHER" id="PTHR13318">
    <property type="entry name" value="PARTNER OF PAIRED, ISOFORM B-RELATED"/>
    <property type="match status" value="1"/>
</dbReference>
<reference evidence="3 4" key="1">
    <citation type="journal article" date="2021" name="Sci. Rep.">
        <title>Genome sequencing of the multicellular alga Astrephomene provides insights into convergent evolution of germ-soma differentiation.</title>
        <authorList>
            <person name="Yamashita S."/>
            <person name="Yamamoto K."/>
            <person name="Matsuzaki R."/>
            <person name="Suzuki S."/>
            <person name="Yamaguchi H."/>
            <person name="Hirooka S."/>
            <person name="Minakuchi Y."/>
            <person name="Miyagishima S."/>
            <person name="Kawachi M."/>
            <person name="Toyoda A."/>
            <person name="Nozaki H."/>
        </authorList>
    </citation>
    <scope>NUCLEOTIDE SEQUENCE [LARGE SCALE GENOMIC DNA]</scope>
    <source>
        <strain evidence="3 4">NIES-4017</strain>
    </source>
</reference>
<feature type="region of interest" description="Disordered" evidence="2">
    <location>
        <begin position="1"/>
        <end position="45"/>
    </location>
</feature>
<gene>
    <name evidence="3" type="ORF">Agub_g8310</name>
</gene>
<feature type="compositionally biased region" description="Low complexity" evidence="2">
    <location>
        <begin position="9"/>
        <end position="24"/>
    </location>
</feature>
<dbReference type="EMBL" id="BMAR01000015">
    <property type="protein sequence ID" value="GFR46691.1"/>
    <property type="molecule type" value="Genomic_DNA"/>
</dbReference>
<dbReference type="AlphaFoldDB" id="A0AAD3DRH1"/>
<feature type="compositionally biased region" description="Basic residues" evidence="2">
    <location>
        <begin position="448"/>
        <end position="460"/>
    </location>
</feature>
<feature type="region of interest" description="Disordered" evidence="2">
    <location>
        <begin position="425"/>
        <end position="482"/>
    </location>
</feature>
<evidence type="ECO:0000313" key="4">
    <source>
        <dbReference type="Proteomes" id="UP001054857"/>
    </source>
</evidence>
<keyword evidence="4" id="KW-1185">Reference proteome</keyword>
<feature type="region of interest" description="Disordered" evidence="2">
    <location>
        <begin position="562"/>
        <end position="596"/>
    </location>
</feature>
<evidence type="ECO:0000256" key="1">
    <source>
        <dbReference type="ARBA" id="ARBA00004430"/>
    </source>
</evidence>
<dbReference type="InterPro" id="IPR032675">
    <property type="entry name" value="LRR_dom_sf"/>
</dbReference>